<dbReference type="InterPro" id="IPR041679">
    <property type="entry name" value="DNA2/NAM7-like_C"/>
</dbReference>
<dbReference type="HOGENOM" id="CLU_005128_0_0_14"/>
<dbReference type="Gene3D" id="3.40.50.300">
    <property type="entry name" value="P-loop containing nucleotide triphosphate hydrolases"/>
    <property type="match status" value="2"/>
</dbReference>
<feature type="domain" description="DNA2/NAM7 helicase-like C-terminal" evidence="1">
    <location>
        <begin position="718"/>
        <end position="894"/>
    </location>
</feature>
<dbReference type="CDD" id="cd18808">
    <property type="entry name" value="SF1_C_Upf1"/>
    <property type="match status" value="1"/>
</dbReference>
<sequence>MNIINNENTDNDTIKKKKQFERLLTNLIDIRKSDSAIYTKVDDKFYFDLSLLLSASNLDKVVNELTTIVPLQNYNIDEVIKFLSNASNYEEVEDFVKEERLDWTSGLLNKFSTDFETTKQGQIELLTKKKQTSLASWKSFIKKADDINKNKNIWPIHIGFAYLSLIVQDKKIFAPLFVKEANVIIGPTGPTLITEGSIKLNHKIIAFLKKMGLDFSLDFNFNELSIARLIDNFKKIVSEHFKIPSSLTHKIPTDLVFDSNIQFQPGLVLGLFNVSGNYQHKILEQMIDNNEIQNLLEVEINKNICKNKVENIIFSDNFDGFFKIQPTNFIQDYAHISSLLQNTIIWGPPGTGKSQVIANIITNIIINKQRAIVSSQKQAALTVLRNRLKKMSLFCLFVVNDKSENYKNFYAPIQEYIQWIEEFSDKQDIESITLFSQYDKEYIRIVNKIFSNSNLIDSKLEAYKTIKQSNSIFSLNIAEIIFQLNKKISINPSESPKKAKKLRIKILEQIFKRKLKWYEKISENFKKTLEKDIYLILSKLQNYNGNLSDIFEKIENLEVSDLSDVNDFLTLSFPKINQVNDDEKLFIYHCSKIVKIVSKINSDPNLRQLYKDFRMSVKQNNKILPQQFLLKHFQIINVLFPILITTPDTELTMFEKEEFNYLIIDEASQMFLEEAFPLMHLAKIKIFAGDQKQMQPVRWFTSKSSEQYEDDAFGNIDSLLEYVNSIGVFNVLLDKNYRSKNAALMTFNSKHFYESDLKVADHFKQAIDKSIEVINVGGEWNNQVNTKEAELVVRLAQENIDKYKKIILLSFNAAQQNVIEKIIFDSYPDLEKFMSQGSLIVNNLENIQGEEADLLIMSVVYDSTTSLTSTYIARKGGKHALNVATSRAKEKMIICKSILGDEIINNSNSKDLEMFKQWIQFLDLSPQQQLSYADKDDDKWKYKIKNNRFIDFQNNLFKKLSELPMNLTIQKDYKIGNLTIDVVVMDTNNQIIIGFCLADFEQTTEMNYAIFKDTVNFIKAKNYPIEVIDYINWKINQNLILQKIYQKIKEHSEK</sequence>
<evidence type="ECO:0000259" key="1">
    <source>
        <dbReference type="Pfam" id="PF13087"/>
    </source>
</evidence>
<accession>W5UU01</accession>
<dbReference type="PATRIC" id="fig|743966.3.peg.581"/>
<evidence type="ECO:0000313" key="3">
    <source>
        <dbReference type="Proteomes" id="UP000019229"/>
    </source>
</evidence>
<dbReference type="InterPro" id="IPR027417">
    <property type="entry name" value="P-loop_NTPase"/>
</dbReference>
<dbReference type="Pfam" id="PF13087">
    <property type="entry name" value="AAA_12"/>
    <property type="match status" value="1"/>
</dbReference>
<reference evidence="2 3" key="1">
    <citation type="journal article" date="2014" name="Genome Announc.">
        <title>Complete Genome Sequence of Mycoplasma bovoculi Strain M165/69T (ATCC 29104).</title>
        <authorList>
            <person name="Calcutt M.J."/>
            <person name="Foecking M.F."/>
        </authorList>
    </citation>
    <scope>NUCLEOTIDE SEQUENCE [LARGE SCALE GENOMIC DNA]</scope>
    <source>
        <strain evidence="2">M165/69</strain>
    </source>
</reference>
<dbReference type="PANTHER" id="PTHR10887">
    <property type="entry name" value="DNA2/NAM7 HELICASE FAMILY"/>
    <property type="match status" value="1"/>
</dbReference>
<dbReference type="SUPFAM" id="SSF52540">
    <property type="entry name" value="P-loop containing nucleoside triphosphate hydrolases"/>
    <property type="match status" value="1"/>
</dbReference>
<dbReference type="InterPro" id="IPR047187">
    <property type="entry name" value="SF1_C_Upf1"/>
</dbReference>
<dbReference type="eggNOG" id="COG1198">
    <property type="taxonomic scope" value="Bacteria"/>
</dbReference>
<gene>
    <name evidence="2" type="ORF">MYB_02885</name>
</gene>
<proteinExistence type="predicted"/>
<dbReference type="EMBL" id="CP007154">
    <property type="protein sequence ID" value="AHH45576.1"/>
    <property type="molecule type" value="Genomic_DNA"/>
</dbReference>
<organism evidence="2 3">
    <name type="scientific">Mesomycoplasma bovoculi M165/69</name>
    <dbReference type="NCBI Taxonomy" id="743966"/>
    <lineage>
        <taxon>Bacteria</taxon>
        <taxon>Bacillati</taxon>
        <taxon>Mycoplasmatota</taxon>
        <taxon>Mycoplasmoidales</taxon>
        <taxon>Metamycoplasmataceae</taxon>
        <taxon>Mesomycoplasma</taxon>
    </lineage>
</organism>
<evidence type="ECO:0000313" key="2">
    <source>
        <dbReference type="EMBL" id="AHH45576.1"/>
    </source>
</evidence>
<dbReference type="STRING" id="743966.MYB_02885"/>
<dbReference type="eggNOG" id="COG1112">
    <property type="taxonomic scope" value="Bacteria"/>
</dbReference>
<name>W5UU01_9BACT</name>
<dbReference type="InterPro" id="IPR045055">
    <property type="entry name" value="DNA2/NAM7-like"/>
</dbReference>
<dbReference type="Proteomes" id="UP000019229">
    <property type="component" value="Chromosome"/>
</dbReference>
<dbReference type="GO" id="GO:0005524">
    <property type="term" value="F:ATP binding"/>
    <property type="evidence" value="ECO:0007669"/>
    <property type="project" value="UniProtKB-KW"/>
</dbReference>
<keyword evidence="2" id="KW-0547">Nucleotide-binding</keyword>
<dbReference type="OrthoDB" id="9757917at2"/>
<dbReference type="AlphaFoldDB" id="W5UU01"/>
<protein>
    <submittedName>
        <fullName evidence="2">ATP-binding protein</fullName>
    </submittedName>
</protein>
<dbReference type="RefSeq" id="WP_022935428.1">
    <property type="nucleotide sequence ID" value="NZ_CP007154.1"/>
</dbReference>
<keyword evidence="3" id="KW-1185">Reference proteome</keyword>
<dbReference type="KEGG" id="mbc:MYB_02885"/>
<keyword evidence="2" id="KW-0067">ATP-binding</keyword>